<evidence type="ECO:0000256" key="2">
    <source>
        <dbReference type="ARBA" id="ARBA00011650"/>
    </source>
</evidence>
<evidence type="ECO:0000256" key="6">
    <source>
        <dbReference type="ARBA" id="ARBA00022519"/>
    </source>
</evidence>
<evidence type="ECO:0000256" key="3">
    <source>
        <dbReference type="ARBA" id="ARBA00016947"/>
    </source>
</evidence>
<evidence type="ECO:0000256" key="8">
    <source>
        <dbReference type="ARBA" id="ARBA00022737"/>
    </source>
</evidence>
<dbReference type="STRING" id="320778.ABT57_02835"/>
<dbReference type="Proteomes" id="UP000035909">
    <property type="component" value="Unassembled WGS sequence"/>
</dbReference>
<dbReference type="AlphaFoldDB" id="A0A0J1HHV9"/>
<keyword evidence="10 11" id="KW-0472">Membrane</keyword>
<dbReference type="Gene3D" id="1.10.3720.10">
    <property type="entry name" value="MetI-like"/>
    <property type="match status" value="2"/>
</dbReference>
<keyword evidence="8" id="KW-0677">Repeat</keyword>
<keyword evidence="14" id="KW-1185">Reference proteome</keyword>
<feature type="transmembrane region" description="Helical" evidence="11">
    <location>
        <begin position="21"/>
        <end position="45"/>
    </location>
</feature>
<reference evidence="13 14" key="1">
    <citation type="submission" date="2015-05" db="EMBL/GenBank/DDBJ databases">
        <title>Photobacterium galathea sp. nov.</title>
        <authorList>
            <person name="Machado H."/>
            <person name="Gram L."/>
        </authorList>
    </citation>
    <scope>NUCLEOTIDE SEQUENCE [LARGE SCALE GENOMIC DNA]</scope>
    <source>
        <strain evidence="13 14">DSM 22954</strain>
    </source>
</reference>
<feature type="transmembrane region" description="Helical" evidence="11">
    <location>
        <begin position="473"/>
        <end position="494"/>
    </location>
</feature>
<keyword evidence="4 11" id="KW-0813">Transport</keyword>
<accession>A0A0J1HHV9</accession>
<proteinExistence type="inferred from homology"/>
<comment type="subcellular location">
    <subcellularLocation>
        <location evidence="1">Cell inner membrane</location>
        <topology evidence="1">Multi-pass membrane protein</topology>
    </subcellularLocation>
    <subcellularLocation>
        <location evidence="11">Cell membrane</location>
        <topology evidence="11">Multi-pass membrane protein</topology>
    </subcellularLocation>
</comment>
<dbReference type="Pfam" id="PF00528">
    <property type="entry name" value="BPD_transp_1"/>
    <property type="match status" value="2"/>
</dbReference>
<dbReference type="CDD" id="cd06261">
    <property type="entry name" value="TM_PBP2"/>
    <property type="match status" value="2"/>
</dbReference>
<keyword evidence="7 11" id="KW-0812">Transmembrane</keyword>
<feature type="transmembrane region" description="Helical" evidence="11">
    <location>
        <begin position="206"/>
        <end position="227"/>
    </location>
</feature>
<feature type="transmembrane region" description="Helical" evidence="11">
    <location>
        <begin position="342"/>
        <end position="362"/>
    </location>
</feature>
<evidence type="ECO:0000256" key="9">
    <source>
        <dbReference type="ARBA" id="ARBA00022989"/>
    </source>
</evidence>
<dbReference type="NCBIfam" id="NF006954">
    <property type="entry name" value="PRK09433.1-5"/>
    <property type="match status" value="1"/>
</dbReference>
<feature type="domain" description="ABC transmembrane type-1" evidence="12">
    <location>
        <begin position="339"/>
        <end position="533"/>
    </location>
</feature>
<feature type="transmembrane region" description="Helical" evidence="11">
    <location>
        <begin position="300"/>
        <end position="322"/>
    </location>
</feature>
<evidence type="ECO:0000256" key="10">
    <source>
        <dbReference type="ARBA" id="ARBA00023136"/>
    </source>
</evidence>
<dbReference type="PANTHER" id="PTHR30183:SF9">
    <property type="entry name" value="THIAMINE TRANSPORT SYSTEM PERMEASE PROTEIN THIP"/>
    <property type="match status" value="1"/>
</dbReference>
<feature type="transmembrane region" description="Helical" evidence="11">
    <location>
        <begin position="65"/>
        <end position="88"/>
    </location>
</feature>
<evidence type="ECO:0000256" key="1">
    <source>
        <dbReference type="ARBA" id="ARBA00004429"/>
    </source>
</evidence>
<comment type="caution">
    <text evidence="13">The sequence shown here is derived from an EMBL/GenBank/DDBJ whole genome shotgun (WGS) entry which is preliminary data.</text>
</comment>
<dbReference type="GO" id="GO:0005886">
    <property type="term" value="C:plasma membrane"/>
    <property type="evidence" value="ECO:0007669"/>
    <property type="project" value="UniProtKB-SubCell"/>
</dbReference>
<dbReference type="EMBL" id="LDOU01000003">
    <property type="protein sequence ID" value="KLV11191.1"/>
    <property type="molecule type" value="Genomic_DNA"/>
</dbReference>
<evidence type="ECO:0000256" key="11">
    <source>
        <dbReference type="RuleBase" id="RU363032"/>
    </source>
</evidence>
<dbReference type="PANTHER" id="PTHR30183">
    <property type="entry name" value="MOLYBDENUM TRANSPORT SYSTEM PERMEASE PROTEIN MODB"/>
    <property type="match status" value="1"/>
</dbReference>
<keyword evidence="9 11" id="KW-1133">Transmembrane helix</keyword>
<dbReference type="GO" id="GO:0015888">
    <property type="term" value="P:thiamine transport"/>
    <property type="evidence" value="ECO:0007669"/>
    <property type="project" value="InterPro"/>
</dbReference>
<name>A0A0J1HHV9_9GAMM</name>
<gene>
    <name evidence="13" type="primary">thiP</name>
    <name evidence="13" type="ORF">ABT57_02835</name>
</gene>
<keyword evidence="5" id="KW-1003">Cell membrane</keyword>
<organism evidence="13 14">
    <name type="scientific">Photobacterium ganghwense</name>
    <dbReference type="NCBI Taxonomy" id="320778"/>
    <lineage>
        <taxon>Bacteria</taxon>
        <taxon>Pseudomonadati</taxon>
        <taxon>Pseudomonadota</taxon>
        <taxon>Gammaproteobacteria</taxon>
        <taxon>Vibrionales</taxon>
        <taxon>Vibrionaceae</taxon>
        <taxon>Photobacterium</taxon>
    </lineage>
</organism>
<comment type="similarity">
    <text evidence="11">Belongs to the binding-protein-dependent transport system permease family.</text>
</comment>
<feature type="transmembrane region" description="Helical" evidence="11">
    <location>
        <begin position="382"/>
        <end position="402"/>
    </location>
</feature>
<feature type="transmembrane region" description="Helical" evidence="11">
    <location>
        <begin position="514"/>
        <end position="533"/>
    </location>
</feature>
<feature type="domain" description="ABC transmembrane type-1" evidence="12">
    <location>
        <begin position="63"/>
        <end position="266"/>
    </location>
</feature>
<dbReference type="PATRIC" id="fig|320778.3.peg.611"/>
<feature type="transmembrane region" description="Helical" evidence="11">
    <location>
        <begin position="408"/>
        <end position="429"/>
    </location>
</feature>
<dbReference type="InterPro" id="IPR000515">
    <property type="entry name" value="MetI-like"/>
</dbReference>
<dbReference type="GO" id="GO:0022857">
    <property type="term" value="F:transmembrane transporter activity"/>
    <property type="evidence" value="ECO:0007669"/>
    <property type="project" value="InterPro"/>
</dbReference>
<dbReference type="InterPro" id="IPR005947">
    <property type="entry name" value="ThiP_ABC_transpt"/>
</dbReference>
<dbReference type="InterPro" id="IPR035906">
    <property type="entry name" value="MetI-like_sf"/>
</dbReference>
<evidence type="ECO:0000259" key="12">
    <source>
        <dbReference type="PROSITE" id="PS50928"/>
    </source>
</evidence>
<dbReference type="NCBIfam" id="TIGR01253">
    <property type="entry name" value="thiP"/>
    <property type="match status" value="1"/>
</dbReference>
<evidence type="ECO:0000313" key="13">
    <source>
        <dbReference type="EMBL" id="KLV11191.1"/>
    </source>
</evidence>
<feature type="transmembrane region" description="Helical" evidence="11">
    <location>
        <begin position="247"/>
        <end position="267"/>
    </location>
</feature>
<keyword evidence="6" id="KW-0997">Cell inner membrane</keyword>
<feature type="transmembrane region" description="Helical" evidence="11">
    <location>
        <begin position="141"/>
        <end position="160"/>
    </location>
</feature>
<sequence>MATRSDSVNRHVILTHRTTPMPGLITAGLISLLVLGALGALISQASDLQFTSLWQDPYLRHVTRFSFWQAFLSTLFSVLPAIPVAYALSRRRFPGKAMLLRLFAMTLVLPVLVAVFGLLAIYGNNGLLTQWLVSLTGDKPFSIYGLQGILLAHVFLNLPLATRLLHQCLEGIPYEQHQLASHLGLSSWQSFRFVAWPRLRQQLPHAAGLVFMLCFTSFAVIMALGGGPKATTIELAIYQALRYDFDLAGGALLALWQMLLCCSLVLLTQRLAKPLATSSQSTGKPRPDEFDSLASKVWDWFWLSLVLLLVLPPLLAVISAGLNPQTLTLLQDPSLWQAISHSLQIALGSCLLALLGGIAILLTSRQWRLHRARWRADGLELIGTVILVTPGLVISTGLFLLLRQFTDAFGAAFWVVVAVNALMALPYVLKTLSQPMLHVALQYDPLCHSLGMHGLRRLQLVEWRALKKPLSQAMAIGFVLSLGDLSAIALFGSQDFQTLPLYLLHLLGSYQMDAAAVAALILLLLSLGLFTLVEKLLIRTPSC</sequence>
<evidence type="ECO:0000313" key="14">
    <source>
        <dbReference type="Proteomes" id="UP000035909"/>
    </source>
</evidence>
<dbReference type="PROSITE" id="PS50928">
    <property type="entry name" value="ABC_TM1"/>
    <property type="match status" value="2"/>
</dbReference>
<evidence type="ECO:0000256" key="4">
    <source>
        <dbReference type="ARBA" id="ARBA00022448"/>
    </source>
</evidence>
<feature type="transmembrane region" description="Helical" evidence="11">
    <location>
        <begin position="100"/>
        <end position="121"/>
    </location>
</feature>
<protein>
    <recommendedName>
        <fullName evidence="3">Thiamine transport system permease protein ThiP</fullName>
    </recommendedName>
</protein>
<evidence type="ECO:0000256" key="7">
    <source>
        <dbReference type="ARBA" id="ARBA00022692"/>
    </source>
</evidence>
<evidence type="ECO:0000256" key="5">
    <source>
        <dbReference type="ARBA" id="ARBA00022475"/>
    </source>
</evidence>
<dbReference type="SUPFAM" id="SSF161098">
    <property type="entry name" value="MetI-like"/>
    <property type="match status" value="2"/>
</dbReference>
<dbReference type="OrthoDB" id="7066776at2"/>
<comment type="subunit">
    <text evidence="2">The complex is composed of two ATP-binding proteins (ThiQ), two transmembrane proteins (ThiP) and a solute-binding protein (ThiB).</text>
</comment>